<accession>A0A370DP24</accession>
<proteinExistence type="predicted"/>
<organism evidence="1 2">
    <name type="scientific">endosymbiont of Lamellibrachia luymesi</name>
    <dbReference type="NCBI Taxonomy" id="2200907"/>
    <lineage>
        <taxon>Bacteria</taxon>
        <taxon>Pseudomonadati</taxon>
        <taxon>Pseudomonadota</taxon>
        <taxon>Gammaproteobacteria</taxon>
        <taxon>sulfur-oxidizing symbionts</taxon>
    </lineage>
</organism>
<reference evidence="1 2" key="1">
    <citation type="journal article" date="2018" name="ISME J.">
        <title>Endosymbiont genomes yield clues of tubeworm success.</title>
        <authorList>
            <person name="Li Y."/>
            <person name="Liles M.R."/>
            <person name="Halanych K.M."/>
        </authorList>
    </citation>
    <scope>NUCLEOTIDE SEQUENCE [LARGE SCALE GENOMIC DNA]</scope>
    <source>
        <strain evidence="1">A1422</strain>
    </source>
</reference>
<gene>
    <name evidence="1" type="ORF">DIZ79_16505</name>
</gene>
<name>A0A370DP24_9GAMM</name>
<evidence type="ECO:0000313" key="1">
    <source>
        <dbReference type="EMBL" id="RDH85896.1"/>
    </source>
</evidence>
<dbReference type="Proteomes" id="UP000255508">
    <property type="component" value="Unassembled WGS sequence"/>
</dbReference>
<sequence>MSKNYGQENLSKTRKFILKGDYENFFSFFLGTGHGKGKTEVDGEKVSDCKIKITAKTGGGDKEKSKTTQSIPELPKGLHSQEIYAYQLFSTDLGSKTLFSKYIATISISQLYKVLCDKLTKTYWPSPGPTGRVWLYCMLVETARLAGWSPVHGHGFDESMRKKIQKYFDDFPSISDFSMEIDKLIKAINDTGGINELAKPKILEVVKKGKIA</sequence>
<dbReference type="AlphaFoldDB" id="A0A370DP24"/>
<protein>
    <submittedName>
        <fullName evidence="1">Uncharacterized protein</fullName>
    </submittedName>
</protein>
<evidence type="ECO:0000313" key="2">
    <source>
        <dbReference type="Proteomes" id="UP000255508"/>
    </source>
</evidence>
<comment type="caution">
    <text evidence="1">The sequence shown here is derived from an EMBL/GenBank/DDBJ whole genome shotgun (WGS) entry which is preliminary data.</text>
</comment>
<dbReference type="EMBL" id="QFXD01000294">
    <property type="protein sequence ID" value="RDH85896.1"/>
    <property type="molecule type" value="Genomic_DNA"/>
</dbReference>